<dbReference type="GO" id="GO:0016787">
    <property type="term" value="F:hydrolase activity"/>
    <property type="evidence" value="ECO:0007669"/>
    <property type="project" value="UniProtKB-KW"/>
</dbReference>
<dbReference type="Pfam" id="PF00561">
    <property type="entry name" value="Abhydrolase_1"/>
    <property type="match status" value="1"/>
</dbReference>
<evidence type="ECO:0000256" key="1">
    <source>
        <dbReference type="ARBA" id="ARBA00010088"/>
    </source>
</evidence>
<dbReference type="InterPro" id="IPR000073">
    <property type="entry name" value="AB_hydrolase_1"/>
</dbReference>
<gene>
    <name evidence="5" type="ORF">JI750_06545</name>
</gene>
<keyword evidence="6" id="KW-1185">Reference proteome</keyword>
<evidence type="ECO:0000259" key="4">
    <source>
        <dbReference type="Pfam" id="PF00561"/>
    </source>
</evidence>
<comment type="similarity">
    <text evidence="1">Belongs to the peptidase S33 family.</text>
</comment>
<dbReference type="EMBL" id="JAERSF010000001">
    <property type="protein sequence ID" value="MBL0736538.1"/>
    <property type="molecule type" value="Genomic_DNA"/>
</dbReference>
<evidence type="ECO:0000313" key="5">
    <source>
        <dbReference type="EMBL" id="MBL0736538.1"/>
    </source>
</evidence>
<keyword evidence="3" id="KW-0732">Signal</keyword>
<dbReference type="InterPro" id="IPR029058">
    <property type="entry name" value="AB_hydrolase_fold"/>
</dbReference>
<dbReference type="RefSeq" id="WP_201999479.1">
    <property type="nucleotide sequence ID" value="NZ_JAERSF010000001.1"/>
</dbReference>
<evidence type="ECO:0000256" key="3">
    <source>
        <dbReference type="SAM" id="SignalP"/>
    </source>
</evidence>
<name>A0ABS1KB40_9FLAO</name>
<sequence length="304" mass="34116">MNNFMMKKIFLLGFLLFLGNIFAQTEGFAVNTDGSKTYYKTFGKGEPLLIINGGPGMNSNGFEDMAKVLGESQQTIIYDQRGTGKSKLSKLDAKTISMKLMVDDIESLRKHLKIKKWNILGHSFGGMLGSYYATIYPNSINKLVLSSSGGVDLSLLKGPNLIESNLSQIEKDSMNYWNDKIEKGDISHKALLGRGRAMAPAYVYDQKFIPIIAERLTQGNSTINGLLWSDMQKMNFDCKAKLKDFKNPVLIIQGKEDIISNEIGELAHQTFPNSKLILLEHSKHYGWLDARDKYFSDINSFLKS</sequence>
<protein>
    <submittedName>
        <fullName evidence="5">Alpha/beta fold hydrolase</fullName>
    </submittedName>
</protein>
<dbReference type="SUPFAM" id="SSF53474">
    <property type="entry name" value="alpha/beta-Hydrolases"/>
    <property type="match status" value="1"/>
</dbReference>
<proteinExistence type="inferred from homology"/>
<reference evidence="5 6" key="1">
    <citation type="submission" date="2021-01" db="EMBL/GenBank/DDBJ databases">
        <title>Genome seq and assembly of Flavobacterium sp. GN10.</title>
        <authorList>
            <person name="Chhetri G."/>
        </authorList>
    </citation>
    <scope>NUCLEOTIDE SEQUENCE [LARGE SCALE GENOMIC DNA]</scope>
    <source>
        <strain evidence="5 6">GN10</strain>
    </source>
</reference>
<dbReference type="Gene3D" id="3.40.50.1820">
    <property type="entry name" value="alpha/beta hydrolase"/>
    <property type="match status" value="1"/>
</dbReference>
<dbReference type="PANTHER" id="PTHR43798">
    <property type="entry name" value="MONOACYLGLYCEROL LIPASE"/>
    <property type="match status" value="1"/>
</dbReference>
<dbReference type="PANTHER" id="PTHR43798:SF31">
    <property type="entry name" value="AB HYDROLASE SUPERFAMILY PROTEIN YCLE"/>
    <property type="match status" value="1"/>
</dbReference>
<feature type="signal peptide" evidence="3">
    <location>
        <begin position="1"/>
        <end position="23"/>
    </location>
</feature>
<dbReference type="Proteomes" id="UP000603728">
    <property type="component" value="Unassembled WGS sequence"/>
</dbReference>
<feature type="chain" id="PRO_5046073662" evidence="3">
    <location>
        <begin position="24"/>
        <end position="304"/>
    </location>
</feature>
<evidence type="ECO:0000313" key="6">
    <source>
        <dbReference type="Proteomes" id="UP000603728"/>
    </source>
</evidence>
<dbReference type="PRINTS" id="PR00111">
    <property type="entry name" value="ABHYDROLASE"/>
</dbReference>
<dbReference type="PRINTS" id="PR00793">
    <property type="entry name" value="PROAMNOPTASE"/>
</dbReference>
<feature type="domain" description="AB hydrolase-1" evidence="4">
    <location>
        <begin position="47"/>
        <end position="286"/>
    </location>
</feature>
<organism evidence="5 6">
    <name type="scientific">Flavobacterium tagetis</name>
    <dbReference type="NCBI Taxonomy" id="2801336"/>
    <lineage>
        <taxon>Bacteria</taxon>
        <taxon>Pseudomonadati</taxon>
        <taxon>Bacteroidota</taxon>
        <taxon>Flavobacteriia</taxon>
        <taxon>Flavobacteriales</taxon>
        <taxon>Flavobacteriaceae</taxon>
        <taxon>Flavobacterium</taxon>
    </lineage>
</organism>
<keyword evidence="2 5" id="KW-0378">Hydrolase</keyword>
<dbReference type="InterPro" id="IPR050266">
    <property type="entry name" value="AB_hydrolase_sf"/>
</dbReference>
<dbReference type="InterPro" id="IPR002410">
    <property type="entry name" value="Peptidase_S33"/>
</dbReference>
<evidence type="ECO:0000256" key="2">
    <source>
        <dbReference type="ARBA" id="ARBA00022801"/>
    </source>
</evidence>
<accession>A0ABS1KB40</accession>
<comment type="caution">
    <text evidence="5">The sequence shown here is derived from an EMBL/GenBank/DDBJ whole genome shotgun (WGS) entry which is preliminary data.</text>
</comment>